<feature type="active site" description="Proton acceptor" evidence="2">
    <location>
        <position position="599"/>
    </location>
</feature>
<dbReference type="OrthoDB" id="269227at2759"/>
<dbReference type="InterPro" id="IPR007867">
    <property type="entry name" value="GMC_OxRtase_C"/>
</dbReference>
<organism evidence="6 7">
    <name type="scientific">Brassicogethes aeneus</name>
    <name type="common">Rape pollen beetle</name>
    <name type="synonym">Meligethes aeneus</name>
    <dbReference type="NCBI Taxonomy" id="1431903"/>
    <lineage>
        <taxon>Eukaryota</taxon>
        <taxon>Metazoa</taxon>
        <taxon>Ecdysozoa</taxon>
        <taxon>Arthropoda</taxon>
        <taxon>Hexapoda</taxon>
        <taxon>Insecta</taxon>
        <taxon>Pterygota</taxon>
        <taxon>Neoptera</taxon>
        <taxon>Endopterygota</taxon>
        <taxon>Coleoptera</taxon>
        <taxon>Polyphaga</taxon>
        <taxon>Cucujiformia</taxon>
        <taxon>Nitidulidae</taxon>
        <taxon>Meligethinae</taxon>
        <taxon>Brassicogethes</taxon>
    </lineage>
</organism>
<evidence type="ECO:0000313" key="7">
    <source>
        <dbReference type="Proteomes" id="UP001154078"/>
    </source>
</evidence>
<dbReference type="GO" id="GO:0050660">
    <property type="term" value="F:flavin adenine dinucleotide binding"/>
    <property type="evidence" value="ECO:0007669"/>
    <property type="project" value="InterPro"/>
</dbReference>
<comment type="similarity">
    <text evidence="1">Belongs to the GMC oxidoreductase family.</text>
</comment>
<evidence type="ECO:0000256" key="4">
    <source>
        <dbReference type="SAM" id="SignalP"/>
    </source>
</evidence>
<feature type="chain" id="PRO_5040175127" description="Glucose-methanol-choline oxidoreductase N-terminal domain-containing protein" evidence="4">
    <location>
        <begin position="19"/>
        <end position="619"/>
    </location>
</feature>
<dbReference type="SUPFAM" id="SSF51905">
    <property type="entry name" value="FAD/NAD(P)-binding domain"/>
    <property type="match status" value="1"/>
</dbReference>
<dbReference type="PANTHER" id="PTHR11552:SF158">
    <property type="entry name" value="GH23626P-RELATED"/>
    <property type="match status" value="1"/>
</dbReference>
<evidence type="ECO:0000256" key="3">
    <source>
        <dbReference type="PIRSR" id="PIRSR000137-2"/>
    </source>
</evidence>
<keyword evidence="3" id="KW-0274">FAD</keyword>
<keyword evidence="4" id="KW-0732">Signal</keyword>
<dbReference type="SUPFAM" id="SSF54373">
    <property type="entry name" value="FAD-linked reductases, C-terminal domain"/>
    <property type="match status" value="1"/>
</dbReference>
<feature type="binding site" evidence="3">
    <location>
        <begin position="74"/>
        <end position="75"/>
    </location>
    <ligand>
        <name>FAD</name>
        <dbReference type="ChEBI" id="CHEBI:57692"/>
    </ligand>
</feature>
<keyword evidence="7" id="KW-1185">Reference proteome</keyword>
<dbReference type="GO" id="GO:0016614">
    <property type="term" value="F:oxidoreductase activity, acting on CH-OH group of donors"/>
    <property type="evidence" value="ECO:0007669"/>
    <property type="project" value="InterPro"/>
</dbReference>
<evidence type="ECO:0000259" key="5">
    <source>
        <dbReference type="PROSITE" id="PS00624"/>
    </source>
</evidence>
<sequence>MFIVKFTYFMLILKYVSGQDLNEVIQDYKNKINKAFEDAKKYKFDTDAYKYKPNNSDEIKEFGDFDYIIIGGGTTGSVIANRLSETKNIRVLLLEAGGEPNVLTEIPIFCNEAPLTDANWGYYTTPQKAGCQGYINRACPAARGRGPGGTSLINNAIYSRANPKDFDRIANLTIPDWAYDNILKYFKKSENFTNINPIATVDLDFHGKNGLWNIETVDLQVMRNPKIDNFMKANLEYGLNNTDYSSDIEEGLSYIQVTKNHGKRADTGSAFLNPIANRSNLVVSLESFVIKIEIDTETKEATGVLFTKNGFLYRAKARSEIILSAGTYNSPQILQLSGIGRLSELNRLKIPVISNLRVGENLIDHPLFFIYITQNTTDPDLDLDTAIRNYLLDKGLFTSCGSDGVVFCSTNFDDYPDLEYIVQPNIKRPLPSLFSRFLKPTSQTSKDLKRSFSEGKSFKIAGVLLDPKSKGTIKLKSNSPYDYPLINPNLLTENEDLEKMYYLVNLVKNLTKTEAFRKIDAKVVTQNFKACNGHKKDSKKHWLCIIKQLTITIFHPMGTCAMGGSAESGAVVDGRLKVFGVKNLRVADASVFPFPVRAHLVANCVLIGEVVSDFIKKGF</sequence>
<gene>
    <name evidence="6" type="ORF">MELIAE_LOCUS6901</name>
</gene>
<accession>A0A9P0B6W5</accession>
<dbReference type="PANTHER" id="PTHR11552">
    <property type="entry name" value="GLUCOSE-METHANOL-CHOLINE GMC OXIDOREDUCTASE"/>
    <property type="match status" value="1"/>
</dbReference>
<evidence type="ECO:0000256" key="2">
    <source>
        <dbReference type="PIRSR" id="PIRSR000137-1"/>
    </source>
</evidence>
<dbReference type="Gene3D" id="3.50.50.60">
    <property type="entry name" value="FAD/NAD(P)-binding domain"/>
    <property type="match status" value="1"/>
</dbReference>
<dbReference type="AlphaFoldDB" id="A0A9P0B6W5"/>
<dbReference type="InterPro" id="IPR012132">
    <property type="entry name" value="GMC_OxRdtase"/>
</dbReference>
<evidence type="ECO:0000313" key="6">
    <source>
        <dbReference type="EMBL" id="CAH0555556.1"/>
    </source>
</evidence>
<evidence type="ECO:0000256" key="1">
    <source>
        <dbReference type="ARBA" id="ARBA00010790"/>
    </source>
</evidence>
<comment type="cofactor">
    <cofactor evidence="3">
        <name>FAD</name>
        <dbReference type="ChEBI" id="CHEBI:57692"/>
    </cofactor>
</comment>
<dbReference type="PIRSF" id="PIRSF000137">
    <property type="entry name" value="Alcohol_oxidase"/>
    <property type="match status" value="1"/>
</dbReference>
<dbReference type="EMBL" id="OV121135">
    <property type="protein sequence ID" value="CAH0555556.1"/>
    <property type="molecule type" value="Genomic_DNA"/>
</dbReference>
<feature type="signal peptide" evidence="4">
    <location>
        <begin position="1"/>
        <end position="18"/>
    </location>
</feature>
<protein>
    <recommendedName>
        <fullName evidence="5">Glucose-methanol-choline oxidoreductase N-terminal domain-containing protein</fullName>
    </recommendedName>
</protein>
<keyword evidence="3" id="KW-0285">Flavoprotein</keyword>
<feature type="active site" description="Proton donor" evidence="2">
    <location>
        <position position="555"/>
    </location>
</feature>
<feature type="binding site" evidence="3">
    <location>
        <position position="289"/>
    </location>
    <ligand>
        <name>FAD</name>
        <dbReference type="ChEBI" id="CHEBI:57692"/>
    </ligand>
</feature>
<feature type="domain" description="Glucose-methanol-choline oxidoreductase N-terminal" evidence="5">
    <location>
        <begin position="326"/>
        <end position="340"/>
    </location>
</feature>
<reference evidence="6" key="1">
    <citation type="submission" date="2021-12" db="EMBL/GenBank/DDBJ databases">
        <authorList>
            <person name="King R."/>
        </authorList>
    </citation>
    <scope>NUCLEOTIDE SEQUENCE</scope>
</reference>
<dbReference type="Pfam" id="PF00732">
    <property type="entry name" value="GMC_oxred_N"/>
    <property type="match status" value="1"/>
</dbReference>
<proteinExistence type="inferred from homology"/>
<dbReference type="Proteomes" id="UP001154078">
    <property type="component" value="Chromosome 4"/>
</dbReference>
<feature type="binding site" evidence="3">
    <location>
        <position position="150"/>
    </location>
    <ligand>
        <name>FAD</name>
        <dbReference type="ChEBI" id="CHEBI:57692"/>
    </ligand>
</feature>
<dbReference type="InterPro" id="IPR036188">
    <property type="entry name" value="FAD/NAD-bd_sf"/>
</dbReference>
<dbReference type="PROSITE" id="PS00624">
    <property type="entry name" value="GMC_OXRED_2"/>
    <property type="match status" value="1"/>
</dbReference>
<dbReference type="Pfam" id="PF05199">
    <property type="entry name" value="GMC_oxred_C"/>
    <property type="match status" value="1"/>
</dbReference>
<dbReference type="Gene3D" id="3.30.560.10">
    <property type="entry name" value="Glucose Oxidase, domain 3"/>
    <property type="match status" value="1"/>
</dbReference>
<name>A0A9P0B6W5_BRAAE</name>
<dbReference type="InterPro" id="IPR000172">
    <property type="entry name" value="GMC_OxRdtase_N"/>
</dbReference>